<dbReference type="GO" id="GO:0004803">
    <property type="term" value="F:transposase activity"/>
    <property type="evidence" value="ECO:0007669"/>
    <property type="project" value="InterPro"/>
</dbReference>
<dbReference type="Pfam" id="PF01609">
    <property type="entry name" value="DDE_Tnp_1"/>
    <property type="match status" value="1"/>
</dbReference>
<protein>
    <submittedName>
        <fullName evidence="4">Transposase IS4 family protein</fullName>
    </submittedName>
</protein>
<organism evidence="4 5">
    <name type="scientific">Bathymodiolus azoricus thioautotrophic gill symbiont</name>
    <dbReference type="NCBI Taxonomy" id="235205"/>
    <lineage>
        <taxon>Bacteria</taxon>
        <taxon>Pseudomonadati</taxon>
        <taxon>Pseudomonadota</taxon>
        <taxon>Gammaproteobacteria</taxon>
        <taxon>sulfur-oxidizing symbionts</taxon>
    </lineage>
</organism>
<proteinExistence type="predicted"/>
<dbReference type="AlphaFoldDB" id="A0A1H6K6D0"/>
<reference evidence="5" key="1">
    <citation type="submission" date="2016-06" db="EMBL/GenBank/DDBJ databases">
        <authorList>
            <person name="Petersen J."/>
            <person name="Sayavedra L."/>
        </authorList>
    </citation>
    <scope>NUCLEOTIDE SEQUENCE [LARGE SCALE GENOMIC DNA]</scope>
    <source>
        <strain evidence="5">BazSymB</strain>
    </source>
</reference>
<dbReference type="InterPro" id="IPR008490">
    <property type="entry name" value="Transposase_InsH_N"/>
</dbReference>
<gene>
    <name evidence="4" type="ORF">BAZSYMB_GCONTIG00637_1</name>
</gene>
<evidence type="ECO:0000313" key="4">
    <source>
        <dbReference type="EMBL" id="SEH67000.1"/>
    </source>
</evidence>
<feature type="domain" description="Transposase IS4-like" evidence="2">
    <location>
        <begin position="196"/>
        <end position="351"/>
    </location>
</feature>
<dbReference type="PANTHER" id="PTHR35604">
    <property type="entry name" value="TRANSPOSASE INSH FOR INSERTION SEQUENCE ELEMENT IS5A-RELATED"/>
    <property type="match status" value="1"/>
</dbReference>
<dbReference type="InterPro" id="IPR002559">
    <property type="entry name" value="Transposase_11"/>
</dbReference>
<feature type="compositionally biased region" description="Basic and acidic residues" evidence="1">
    <location>
        <begin position="158"/>
        <end position="168"/>
    </location>
</feature>
<evidence type="ECO:0000259" key="2">
    <source>
        <dbReference type="Pfam" id="PF01609"/>
    </source>
</evidence>
<feature type="domain" description="Transposase InsH N-terminal" evidence="3">
    <location>
        <begin position="36"/>
        <end position="97"/>
    </location>
</feature>
<accession>A0A1H6K6D0</accession>
<feature type="region of interest" description="Disordered" evidence="1">
    <location>
        <begin position="145"/>
        <end position="168"/>
    </location>
</feature>
<evidence type="ECO:0000256" key="1">
    <source>
        <dbReference type="SAM" id="MobiDB-lite"/>
    </source>
</evidence>
<dbReference type="GO" id="GO:0003677">
    <property type="term" value="F:DNA binding"/>
    <property type="evidence" value="ECO:0007669"/>
    <property type="project" value="InterPro"/>
</dbReference>
<dbReference type="Pfam" id="PF05598">
    <property type="entry name" value="DUF772"/>
    <property type="match status" value="1"/>
</dbReference>
<dbReference type="EMBL" id="CVUD02000087">
    <property type="protein sequence ID" value="SEH67000.1"/>
    <property type="molecule type" value="Genomic_DNA"/>
</dbReference>
<dbReference type="GO" id="GO:0006313">
    <property type="term" value="P:DNA transposition"/>
    <property type="evidence" value="ECO:0007669"/>
    <property type="project" value="InterPro"/>
</dbReference>
<dbReference type="Proteomes" id="UP000198559">
    <property type="component" value="Unassembled WGS sequence"/>
</dbReference>
<name>A0A1H6K6D0_9GAMM</name>
<dbReference type="PANTHER" id="PTHR35604:SF2">
    <property type="entry name" value="TRANSPOSASE INSH FOR INSERTION SEQUENCE ELEMENT IS5A-RELATED"/>
    <property type="match status" value="1"/>
</dbReference>
<evidence type="ECO:0000313" key="5">
    <source>
        <dbReference type="Proteomes" id="UP000198559"/>
    </source>
</evidence>
<sequence>MFPWLSEELGELTAKQQELVTTLEMIRIEEFILSSKGYPGRPIEDRAAIARAFVAKMVYNMPTTRILLDRLKTDISLRRICGWERKSDISGEWTFSRAFAEFSDSQLPERVHESLIKKSYKAEIVGHNSRDSTAIEAREKPLKKENVKKVAKKRGRPKKGEERIKDPTRLEKQAAGMGLSDMLDDLPSACDVGTKKNSKGYKTSWIGYKLHIDSADGGIPISCVLTSASVHDSQVAIPLAKISHERVTNLYDLMDSAYDAPQIHQLSRELGHIPLIDKHPRRDKALKAEIKAENKRCRIAGYQTAETVRYKERSTVERVNGRLKDEYGGRVVRVKGAAKVMCHLMFGILALTSNQMMCFLE</sequence>
<evidence type="ECO:0000259" key="3">
    <source>
        <dbReference type="Pfam" id="PF05598"/>
    </source>
</evidence>